<accession>A0A1L5BQV7</accession>
<feature type="domain" description="Soluble ligand binding" evidence="1">
    <location>
        <begin position="35"/>
        <end position="69"/>
    </location>
</feature>
<dbReference type="PANTHER" id="PTHR33619:SF3">
    <property type="entry name" value="POLYSACCHARIDE EXPORT PROTEIN GFCE-RELATED"/>
    <property type="match status" value="1"/>
</dbReference>
<feature type="domain" description="SLBB" evidence="2">
    <location>
        <begin position="116"/>
        <end position="200"/>
    </location>
</feature>
<proteinExistence type="predicted"/>
<dbReference type="PANTHER" id="PTHR33619">
    <property type="entry name" value="POLYSACCHARIDE EXPORT PROTEIN GFCE-RELATED"/>
    <property type="match status" value="1"/>
</dbReference>
<evidence type="ECO:0000259" key="1">
    <source>
        <dbReference type="Pfam" id="PF10531"/>
    </source>
</evidence>
<dbReference type="AlphaFoldDB" id="A0A1L5BQV7"/>
<dbReference type="Proteomes" id="UP000004550">
    <property type="component" value="Chromosome"/>
</dbReference>
<sequence>MTPEQVAQAVEQQFVRKSQYPQAVVTIEKSIFSSVVISGDVRKPGRISLTSAKERLVDVIAAAGGTELPIDDVIVRMARGNARAEQRLGGIVPGSIDDLVLNPGDRIEVIRAPRTFTVFGASSKVSEVPFESAHLSLAEAIARAGGPNDAFADPTAIFLFRLNAPAGVNGSPNIYRINMLDPRTYFLAQKVMMQDDDLIYMASARSNQASKFVAIINQLFSPAVAVRAVTN</sequence>
<dbReference type="InterPro" id="IPR054765">
    <property type="entry name" value="SLBB_dom"/>
</dbReference>
<evidence type="ECO:0000313" key="4">
    <source>
        <dbReference type="Proteomes" id="UP000004550"/>
    </source>
</evidence>
<reference evidence="3 4" key="1">
    <citation type="journal article" date="2012" name="J. Bacteriol.">
        <title>Genome sequence of Sphingobium indicum B90A, a hexachlorocyclohexane-degrading bacterium.</title>
        <authorList>
            <person name="Anand S."/>
            <person name="Sangwan N."/>
            <person name="Lata P."/>
            <person name="Kaur J."/>
            <person name="Dua A."/>
            <person name="Singh A.K."/>
            <person name="Verma M."/>
            <person name="Kaur J."/>
            <person name="Khurana J.P."/>
            <person name="Khurana P."/>
            <person name="Mathur S."/>
            <person name="Lal R."/>
        </authorList>
    </citation>
    <scope>NUCLEOTIDE SEQUENCE [LARGE SCALE GENOMIC DNA]</scope>
    <source>
        <strain evidence="4">DSM 16412 / CCM 7286 / MTCC 6364 / B90A</strain>
    </source>
</reference>
<dbReference type="Gene3D" id="3.10.560.10">
    <property type="entry name" value="Outer membrane lipoprotein wza domain like"/>
    <property type="match status" value="2"/>
</dbReference>
<protein>
    <recommendedName>
        <fullName evidence="5">Soluble ligand binding domain-containing protein</fullName>
    </recommendedName>
</protein>
<dbReference type="EMBL" id="CP013070">
    <property type="protein sequence ID" value="APL95249.1"/>
    <property type="molecule type" value="Genomic_DNA"/>
</dbReference>
<gene>
    <name evidence="3" type="ORF">SIDU_12405</name>
</gene>
<dbReference type="Pfam" id="PF22461">
    <property type="entry name" value="SLBB_2"/>
    <property type="match status" value="1"/>
</dbReference>
<evidence type="ECO:0000313" key="3">
    <source>
        <dbReference type="EMBL" id="APL95249.1"/>
    </source>
</evidence>
<dbReference type="Pfam" id="PF10531">
    <property type="entry name" value="SLBB"/>
    <property type="match status" value="1"/>
</dbReference>
<dbReference type="KEGG" id="sinb:SIDU_12405"/>
<dbReference type="InterPro" id="IPR019554">
    <property type="entry name" value="Soluble_ligand-bd"/>
</dbReference>
<dbReference type="InterPro" id="IPR049712">
    <property type="entry name" value="Poly_export"/>
</dbReference>
<evidence type="ECO:0008006" key="5">
    <source>
        <dbReference type="Google" id="ProtNLM"/>
    </source>
</evidence>
<name>A0A1L5BQV7_SPHIB</name>
<organism evidence="3 4">
    <name type="scientific">Sphingobium indicum (strain DSM 16412 / CCM 7286 / MTCC 6364 / B90A)</name>
    <dbReference type="NCBI Taxonomy" id="861109"/>
    <lineage>
        <taxon>Bacteria</taxon>
        <taxon>Pseudomonadati</taxon>
        <taxon>Pseudomonadota</taxon>
        <taxon>Alphaproteobacteria</taxon>
        <taxon>Sphingomonadales</taxon>
        <taxon>Sphingomonadaceae</taxon>
        <taxon>Sphingobium</taxon>
    </lineage>
</organism>
<evidence type="ECO:0000259" key="2">
    <source>
        <dbReference type="Pfam" id="PF22461"/>
    </source>
</evidence>
<dbReference type="GO" id="GO:0015159">
    <property type="term" value="F:polysaccharide transmembrane transporter activity"/>
    <property type="evidence" value="ECO:0007669"/>
    <property type="project" value="InterPro"/>
</dbReference>